<protein>
    <recommendedName>
        <fullName evidence="4">IPTL-CTERM sorting domain-containing protein</fullName>
    </recommendedName>
</protein>
<dbReference type="EMBL" id="CP104377">
    <property type="protein sequence ID" value="UXC19987.1"/>
    <property type="molecule type" value="Genomic_DNA"/>
</dbReference>
<feature type="transmembrane region" description="Helical" evidence="1">
    <location>
        <begin position="73"/>
        <end position="92"/>
    </location>
</feature>
<dbReference type="Proteomes" id="UP001058290">
    <property type="component" value="Chromosome"/>
</dbReference>
<keyword evidence="1" id="KW-0472">Membrane</keyword>
<reference evidence="2" key="1">
    <citation type="submission" date="2022-09" db="EMBL/GenBank/DDBJ databases">
        <title>Bacterial diversity in gut of crayfish and pufferfish.</title>
        <authorList>
            <person name="Huang Y."/>
        </authorList>
    </citation>
    <scope>NUCLEOTIDE SEQUENCE</scope>
    <source>
        <strain evidence="2">PR12</strain>
    </source>
</reference>
<evidence type="ECO:0008006" key="4">
    <source>
        <dbReference type="Google" id="ProtNLM"/>
    </source>
</evidence>
<sequence length="102" mass="10487">MDLAPFSTSQTTTVIGSGGAYSLTWPAGLAPGHYEVIAHLSDQPGVQSSVGSFTVQAVVVPPPPPPPPLTPQAVPALVPWATIGLGALLALLGRQRLRRRTG</sequence>
<name>A0ABY6A165_9BURK</name>
<evidence type="ECO:0000313" key="2">
    <source>
        <dbReference type="EMBL" id="UXC19987.1"/>
    </source>
</evidence>
<evidence type="ECO:0000256" key="1">
    <source>
        <dbReference type="SAM" id="Phobius"/>
    </source>
</evidence>
<keyword evidence="1" id="KW-1133">Transmembrane helix</keyword>
<keyword evidence="1" id="KW-0812">Transmembrane</keyword>
<dbReference type="RefSeq" id="WP_116924332.1">
    <property type="nucleotide sequence ID" value="NZ_CP104377.1"/>
</dbReference>
<proteinExistence type="predicted"/>
<accession>A0ABY6A165</accession>
<organism evidence="2 3">
    <name type="scientific">Comamonas squillarum</name>
    <dbReference type="NCBI Taxonomy" id="2977320"/>
    <lineage>
        <taxon>Bacteria</taxon>
        <taxon>Pseudomonadati</taxon>
        <taxon>Pseudomonadota</taxon>
        <taxon>Betaproteobacteria</taxon>
        <taxon>Burkholderiales</taxon>
        <taxon>Comamonadaceae</taxon>
        <taxon>Comamonas</taxon>
    </lineage>
</organism>
<gene>
    <name evidence="2" type="ORF">N4T19_07740</name>
</gene>
<evidence type="ECO:0000313" key="3">
    <source>
        <dbReference type="Proteomes" id="UP001058290"/>
    </source>
</evidence>
<keyword evidence="3" id="KW-1185">Reference proteome</keyword>